<evidence type="ECO:0000313" key="4">
    <source>
        <dbReference type="EMBL" id="KAF2831945.1"/>
    </source>
</evidence>
<evidence type="ECO:0000313" key="5">
    <source>
        <dbReference type="Proteomes" id="UP000799424"/>
    </source>
</evidence>
<evidence type="ECO:0000259" key="3">
    <source>
        <dbReference type="PROSITE" id="PS50966"/>
    </source>
</evidence>
<proteinExistence type="predicted"/>
<gene>
    <name evidence="4" type="ORF">CC86DRAFT_340013</name>
</gene>
<reference evidence="4" key="1">
    <citation type="journal article" date="2020" name="Stud. Mycol.">
        <title>101 Dothideomycetes genomes: a test case for predicting lifestyles and emergence of pathogens.</title>
        <authorList>
            <person name="Haridas S."/>
            <person name="Albert R."/>
            <person name="Binder M."/>
            <person name="Bloem J."/>
            <person name="Labutti K."/>
            <person name="Salamov A."/>
            <person name="Andreopoulos B."/>
            <person name="Baker S."/>
            <person name="Barry K."/>
            <person name="Bills G."/>
            <person name="Bluhm B."/>
            <person name="Cannon C."/>
            <person name="Castanera R."/>
            <person name="Culley D."/>
            <person name="Daum C."/>
            <person name="Ezra D."/>
            <person name="Gonzalez J."/>
            <person name="Henrissat B."/>
            <person name="Kuo A."/>
            <person name="Liang C."/>
            <person name="Lipzen A."/>
            <person name="Lutzoni F."/>
            <person name="Magnuson J."/>
            <person name="Mondo S."/>
            <person name="Nolan M."/>
            <person name="Ohm R."/>
            <person name="Pangilinan J."/>
            <person name="Park H.-J."/>
            <person name="Ramirez L."/>
            <person name="Alfaro M."/>
            <person name="Sun H."/>
            <person name="Tritt A."/>
            <person name="Yoshinaga Y."/>
            <person name="Zwiers L.-H."/>
            <person name="Turgeon B."/>
            <person name="Goodwin S."/>
            <person name="Spatafora J."/>
            <person name="Crous P."/>
            <person name="Grigoriev I."/>
        </authorList>
    </citation>
    <scope>NUCLEOTIDE SEQUENCE</scope>
    <source>
        <strain evidence="4">CBS 113818</strain>
    </source>
</reference>
<protein>
    <recommendedName>
        <fullName evidence="3">SWIM-type domain-containing protein</fullName>
    </recommendedName>
</protein>
<dbReference type="Proteomes" id="UP000799424">
    <property type="component" value="Unassembled WGS sequence"/>
</dbReference>
<dbReference type="EMBL" id="MU006217">
    <property type="protein sequence ID" value="KAF2831945.1"/>
    <property type="molecule type" value="Genomic_DNA"/>
</dbReference>
<dbReference type="GO" id="GO:0008270">
    <property type="term" value="F:zinc ion binding"/>
    <property type="evidence" value="ECO:0007669"/>
    <property type="project" value="UniProtKB-KW"/>
</dbReference>
<organism evidence="4 5">
    <name type="scientific">Ophiobolus disseminans</name>
    <dbReference type="NCBI Taxonomy" id="1469910"/>
    <lineage>
        <taxon>Eukaryota</taxon>
        <taxon>Fungi</taxon>
        <taxon>Dikarya</taxon>
        <taxon>Ascomycota</taxon>
        <taxon>Pezizomycotina</taxon>
        <taxon>Dothideomycetes</taxon>
        <taxon>Pleosporomycetidae</taxon>
        <taxon>Pleosporales</taxon>
        <taxon>Pleosporineae</taxon>
        <taxon>Phaeosphaeriaceae</taxon>
        <taxon>Ophiobolus</taxon>
    </lineage>
</organism>
<feature type="region of interest" description="Disordered" evidence="2">
    <location>
        <begin position="20"/>
        <end position="57"/>
    </location>
</feature>
<keyword evidence="5" id="KW-1185">Reference proteome</keyword>
<keyword evidence="1" id="KW-0863">Zinc-finger</keyword>
<evidence type="ECO:0000256" key="2">
    <source>
        <dbReference type="SAM" id="MobiDB-lite"/>
    </source>
</evidence>
<evidence type="ECO:0000256" key="1">
    <source>
        <dbReference type="PROSITE-ProRule" id="PRU00325"/>
    </source>
</evidence>
<sequence length="465" mass="51997">MSAEQFSKLSLGEEMVTTRAGAVKAARTGSGSSSHASQDRPLPSIELPSSPSPTPSLVISTNNLQYNVSTFDKDLRRRVRKGLADNEIKMKYCSLSTDQDTNETKHFYIDDDITIAIGGKLSKPKCSCGANEKGLACKHIYWLADQILSTAPEHHDEQPVQFSPDGSTIQNTTPVEILDSKGLESVADDLKWVIKKEDIPQDKDDIKDELTNMLSVFEPQDALPGEFKCPESPTSSERSKKYQEFAKLFSDYAIRDPGLFLQLRDLIDANFQRRVFFEKIDSRIARTFHALDEYITHGPMHASPDALRFDVPNCAKQLKVIVNAIDEFCREQDENDPDTRDIVVRAAAALITILDRVVDRNVNAYADIAWGLEAPSDPAENNLFIALIGSHTADKPPFVLHTLRSLPQEDVLRNHWETLQAIEQKLAVDNTPEAYANAFRQVVHESRKRAASEVCEGEPKRTMQA</sequence>
<dbReference type="Pfam" id="PF04434">
    <property type="entry name" value="SWIM"/>
    <property type="match status" value="1"/>
</dbReference>
<dbReference type="InterPro" id="IPR007527">
    <property type="entry name" value="Znf_SWIM"/>
</dbReference>
<dbReference type="AlphaFoldDB" id="A0A6A7AH79"/>
<name>A0A6A7AH79_9PLEO</name>
<accession>A0A6A7AH79</accession>
<dbReference type="PROSITE" id="PS50966">
    <property type="entry name" value="ZF_SWIM"/>
    <property type="match status" value="1"/>
</dbReference>
<dbReference type="OrthoDB" id="5387895at2759"/>
<keyword evidence="1" id="KW-0862">Zinc</keyword>
<feature type="compositionally biased region" description="Low complexity" evidence="2">
    <location>
        <begin position="41"/>
        <end position="57"/>
    </location>
</feature>
<feature type="domain" description="SWIM-type" evidence="3">
    <location>
        <begin position="111"/>
        <end position="148"/>
    </location>
</feature>
<keyword evidence="1" id="KW-0479">Metal-binding</keyword>